<evidence type="ECO:0000313" key="3">
    <source>
        <dbReference type="EMBL" id="GAA2521438.1"/>
    </source>
</evidence>
<dbReference type="RefSeq" id="WP_344171394.1">
    <property type="nucleotide sequence ID" value="NZ_BAAARY010000007.1"/>
</dbReference>
<dbReference type="Pfam" id="PF13456">
    <property type="entry name" value="RVT_3"/>
    <property type="match status" value="1"/>
</dbReference>
<feature type="region of interest" description="Disordered" evidence="1">
    <location>
        <begin position="1"/>
        <end position="25"/>
    </location>
</feature>
<comment type="caution">
    <text evidence="3">The sequence shown here is derived from an EMBL/GenBank/DDBJ whole genome shotgun (WGS) entry which is preliminary data.</text>
</comment>
<dbReference type="NCBIfam" id="NF005567">
    <property type="entry name" value="PRK07238.1"/>
    <property type="match status" value="1"/>
</dbReference>
<dbReference type="InterPro" id="IPR012337">
    <property type="entry name" value="RNaseH-like_sf"/>
</dbReference>
<name>A0ABN3NG96_9ACTN</name>
<protein>
    <submittedName>
        <fullName evidence="3">Bifunctional RNase H/acid phosphatase</fullName>
    </submittedName>
</protein>
<dbReference type="Gene3D" id="3.40.50.1240">
    <property type="entry name" value="Phosphoglycerate mutase-like"/>
    <property type="match status" value="1"/>
</dbReference>
<evidence type="ECO:0000256" key="1">
    <source>
        <dbReference type="SAM" id="MobiDB-lite"/>
    </source>
</evidence>
<reference evidence="3 4" key="1">
    <citation type="journal article" date="2019" name="Int. J. Syst. Evol. Microbiol.">
        <title>The Global Catalogue of Microorganisms (GCM) 10K type strain sequencing project: providing services to taxonomists for standard genome sequencing and annotation.</title>
        <authorList>
            <consortium name="The Broad Institute Genomics Platform"/>
            <consortium name="The Broad Institute Genome Sequencing Center for Infectious Disease"/>
            <person name="Wu L."/>
            <person name="Ma J."/>
        </authorList>
    </citation>
    <scope>NUCLEOTIDE SEQUENCE [LARGE SCALE GENOMIC DNA]</scope>
    <source>
        <strain evidence="3 4">JCM 3367</strain>
    </source>
</reference>
<dbReference type="InterPro" id="IPR002156">
    <property type="entry name" value="RNaseH_domain"/>
</dbReference>
<dbReference type="Pfam" id="PF00300">
    <property type="entry name" value="His_Phos_1"/>
    <property type="match status" value="1"/>
</dbReference>
<feature type="region of interest" description="Disordered" evidence="1">
    <location>
        <begin position="138"/>
        <end position="187"/>
    </location>
</feature>
<dbReference type="InterPro" id="IPR013078">
    <property type="entry name" value="His_Pase_superF_clade-1"/>
</dbReference>
<keyword evidence="4" id="KW-1185">Reference proteome</keyword>
<dbReference type="InterPro" id="IPR050275">
    <property type="entry name" value="PGM_Phosphatase"/>
</dbReference>
<evidence type="ECO:0000313" key="4">
    <source>
        <dbReference type="Proteomes" id="UP001499978"/>
    </source>
</evidence>
<dbReference type="PROSITE" id="PS50879">
    <property type="entry name" value="RNASE_H_1"/>
    <property type="match status" value="1"/>
</dbReference>
<proteinExistence type="predicted"/>
<feature type="compositionally biased region" description="Gly residues" evidence="1">
    <location>
        <begin position="15"/>
        <end position="24"/>
    </location>
</feature>
<dbReference type="PIRSF" id="PIRSF036922">
    <property type="entry name" value="RNaseH_PGAM"/>
    <property type="match status" value="1"/>
</dbReference>
<evidence type="ECO:0000259" key="2">
    <source>
        <dbReference type="PROSITE" id="PS50879"/>
    </source>
</evidence>
<dbReference type="Gene3D" id="3.30.420.10">
    <property type="entry name" value="Ribonuclease H-like superfamily/Ribonuclease H"/>
    <property type="match status" value="1"/>
</dbReference>
<dbReference type="CDD" id="cd07067">
    <property type="entry name" value="HP_PGM_like"/>
    <property type="match status" value="1"/>
</dbReference>
<dbReference type="InterPro" id="IPR036397">
    <property type="entry name" value="RNaseH_sf"/>
</dbReference>
<dbReference type="SUPFAM" id="SSF53254">
    <property type="entry name" value="Phosphoglycerate mutase-like"/>
    <property type="match status" value="1"/>
</dbReference>
<dbReference type="EMBL" id="BAAARY010000007">
    <property type="protein sequence ID" value="GAA2521438.1"/>
    <property type="molecule type" value="Genomic_DNA"/>
</dbReference>
<dbReference type="Proteomes" id="UP001499978">
    <property type="component" value="Unassembled WGS sequence"/>
</dbReference>
<dbReference type="PANTHER" id="PTHR48100:SF1">
    <property type="entry name" value="HISTIDINE PHOSPHATASE FAMILY PROTEIN-RELATED"/>
    <property type="match status" value="1"/>
</dbReference>
<dbReference type="InterPro" id="IPR014636">
    <property type="entry name" value="RNaseH/PGlycerate_mutase"/>
</dbReference>
<accession>A0ABN3NG96</accession>
<dbReference type="SUPFAM" id="SSF53098">
    <property type="entry name" value="Ribonuclease H-like"/>
    <property type="match status" value="1"/>
</dbReference>
<organism evidence="3 4">
    <name type="scientific">Pilimelia columellifera subsp. columellifera</name>
    <dbReference type="NCBI Taxonomy" id="706583"/>
    <lineage>
        <taxon>Bacteria</taxon>
        <taxon>Bacillati</taxon>
        <taxon>Actinomycetota</taxon>
        <taxon>Actinomycetes</taxon>
        <taxon>Micromonosporales</taxon>
        <taxon>Micromonosporaceae</taxon>
        <taxon>Pilimelia</taxon>
    </lineage>
</organism>
<dbReference type="CDD" id="cd09279">
    <property type="entry name" value="RNase_HI_like"/>
    <property type="match status" value="1"/>
</dbReference>
<dbReference type="SMART" id="SM00855">
    <property type="entry name" value="PGAM"/>
    <property type="match status" value="1"/>
</dbReference>
<feature type="domain" description="RNase H type-1" evidence="2">
    <location>
        <begin position="4"/>
        <end position="144"/>
    </location>
</feature>
<gene>
    <name evidence="3" type="ORF">GCM10010201_19160</name>
</gene>
<dbReference type="PANTHER" id="PTHR48100">
    <property type="entry name" value="BROAD-SPECIFICITY PHOSPHATASE YOR283W-RELATED"/>
    <property type="match status" value="1"/>
</dbReference>
<dbReference type="InterPro" id="IPR029033">
    <property type="entry name" value="His_PPase_superfam"/>
</dbReference>
<sequence length="398" mass="41802">MTAAGRRVVVEADGGSRGNPGPAGYGAVVRDAGTGELLSERAEALGVATNNVAEYSGLVAGLEAAAEVGAAEVHVRMDSKLVVEQMCGRWQIKNAGLRPLAARAAALGRRFSTVSYEWIPRAENIEADRLANEAMDAAAGRAVKPRTPLEVTEPPPQRTSSVGDATTPSLAPPADPADALTGWTPPPSDERLRLIIVRHGETDWTRQGRYAGRADMPLSRHGRAQAAALARRVVALDDRITAVVSSPLGRCVATAETIAAASGGGPVTAMADLVECDFGDWDGLTFVQVGQKWPAEHRAWLASPAVAPPGGESFQQVAVRARRALAAIRSRHHTGTVVLVSHVSPIKLLLRDALAAGDAFLHRLYLEPAGMSIVDTWPDGGVAVRCVNDTAHLPPRAG</sequence>